<dbReference type="CDD" id="cd22999">
    <property type="entry name" value="SAP_SLX4"/>
    <property type="match status" value="1"/>
</dbReference>
<evidence type="ECO:0000313" key="9">
    <source>
        <dbReference type="EMBL" id="EDV40571.1"/>
    </source>
</evidence>
<keyword evidence="3" id="KW-0227">DNA damage</keyword>
<feature type="compositionally biased region" description="Polar residues" evidence="8">
    <location>
        <begin position="449"/>
        <end position="458"/>
    </location>
</feature>
<evidence type="ECO:0000256" key="6">
    <source>
        <dbReference type="ARBA" id="ARBA00023242"/>
    </source>
</evidence>
<accession>B3M566</accession>
<feature type="compositionally biased region" description="Low complexity" evidence="8">
    <location>
        <begin position="90"/>
        <end position="100"/>
    </location>
</feature>
<dbReference type="GO" id="GO:0006260">
    <property type="term" value="P:DNA replication"/>
    <property type="evidence" value="ECO:0007669"/>
    <property type="project" value="InterPro"/>
</dbReference>
<keyword evidence="5" id="KW-0234">DNA repair</keyword>
<feature type="region of interest" description="Disordered" evidence="8">
    <location>
        <begin position="1"/>
        <end position="112"/>
    </location>
</feature>
<keyword evidence="4" id="KW-0233">DNA recombination</keyword>
<dbReference type="PhylomeDB" id="B3M566"/>
<evidence type="ECO:0000256" key="7">
    <source>
        <dbReference type="ARBA" id="ARBA00029496"/>
    </source>
</evidence>
<dbReference type="PANTHER" id="PTHR21541">
    <property type="entry name" value="BTB POZ DOMAIN CONTAINING 12"/>
    <property type="match status" value="1"/>
</dbReference>
<dbReference type="HOGENOM" id="CLU_309563_0_0_1"/>
<proteinExistence type="inferred from homology"/>
<dbReference type="Pfam" id="PF09494">
    <property type="entry name" value="Slx4"/>
    <property type="match status" value="1"/>
</dbReference>
<reference evidence="9 10" key="1">
    <citation type="journal article" date="2007" name="Nature">
        <title>Evolution of genes and genomes on the Drosophila phylogeny.</title>
        <authorList>
            <consortium name="Drosophila 12 Genomes Consortium"/>
            <person name="Clark A.G."/>
            <person name="Eisen M.B."/>
            <person name="Smith D.R."/>
            <person name="Bergman C.M."/>
            <person name="Oliver B."/>
            <person name="Markow T.A."/>
            <person name="Kaufman T.C."/>
            <person name="Kellis M."/>
            <person name="Gelbart W."/>
            <person name="Iyer V.N."/>
            <person name="Pollard D.A."/>
            <person name="Sackton T.B."/>
            <person name="Larracuente A.M."/>
            <person name="Singh N.D."/>
            <person name="Abad J.P."/>
            <person name="Abt D.N."/>
            <person name="Adryan B."/>
            <person name="Aguade M."/>
            <person name="Akashi H."/>
            <person name="Anderson W.W."/>
            <person name="Aquadro C.F."/>
            <person name="Ardell D.H."/>
            <person name="Arguello R."/>
            <person name="Artieri C.G."/>
            <person name="Barbash D.A."/>
            <person name="Barker D."/>
            <person name="Barsanti P."/>
            <person name="Batterham P."/>
            <person name="Batzoglou S."/>
            <person name="Begun D."/>
            <person name="Bhutkar A."/>
            <person name="Blanco E."/>
            <person name="Bosak S.A."/>
            <person name="Bradley R.K."/>
            <person name="Brand A.D."/>
            <person name="Brent M.R."/>
            <person name="Brooks A.N."/>
            <person name="Brown R.H."/>
            <person name="Butlin R.K."/>
            <person name="Caggese C."/>
            <person name="Calvi B.R."/>
            <person name="Bernardo de Carvalho A."/>
            <person name="Caspi A."/>
            <person name="Castrezana S."/>
            <person name="Celniker S.E."/>
            <person name="Chang J.L."/>
            <person name="Chapple C."/>
            <person name="Chatterji S."/>
            <person name="Chinwalla A."/>
            <person name="Civetta A."/>
            <person name="Clifton S.W."/>
            <person name="Comeron J.M."/>
            <person name="Costello J.C."/>
            <person name="Coyne J.A."/>
            <person name="Daub J."/>
            <person name="David R.G."/>
            <person name="Delcher A.L."/>
            <person name="Delehaunty K."/>
            <person name="Do C.B."/>
            <person name="Ebling H."/>
            <person name="Edwards K."/>
            <person name="Eickbush T."/>
            <person name="Evans J.D."/>
            <person name="Filipski A."/>
            <person name="Findeiss S."/>
            <person name="Freyhult E."/>
            <person name="Fulton L."/>
            <person name="Fulton R."/>
            <person name="Garcia A.C."/>
            <person name="Gardiner A."/>
            <person name="Garfield D.A."/>
            <person name="Garvin B.E."/>
            <person name="Gibson G."/>
            <person name="Gilbert D."/>
            <person name="Gnerre S."/>
            <person name="Godfrey J."/>
            <person name="Good R."/>
            <person name="Gotea V."/>
            <person name="Gravely B."/>
            <person name="Greenberg A.J."/>
            <person name="Griffiths-Jones S."/>
            <person name="Gross S."/>
            <person name="Guigo R."/>
            <person name="Gustafson E.A."/>
            <person name="Haerty W."/>
            <person name="Hahn M.W."/>
            <person name="Halligan D.L."/>
            <person name="Halpern A.L."/>
            <person name="Halter G.M."/>
            <person name="Han M.V."/>
            <person name="Heger A."/>
            <person name="Hillier L."/>
            <person name="Hinrichs A.S."/>
            <person name="Holmes I."/>
            <person name="Hoskins R.A."/>
            <person name="Hubisz M.J."/>
            <person name="Hultmark D."/>
            <person name="Huntley M.A."/>
            <person name="Jaffe D.B."/>
            <person name="Jagadeeshan S."/>
            <person name="Jeck W.R."/>
            <person name="Johnson J."/>
            <person name="Jones C.D."/>
            <person name="Jordan W.C."/>
            <person name="Karpen G.H."/>
            <person name="Kataoka E."/>
            <person name="Keightley P.D."/>
            <person name="Kheradpour P."/>
            <person name="Kirkness E.F."/>
            <person name="Koerich L.B."/>
            <person name="Kristiansen K."/>
            <person name="Kudrna D."/>
            <person name="Kulathinal R.J."/>
            <person name="Kumar S."/>
            <person name="Kwok R."/>
            <person name="Lander E."/>
            <person name="Langley C.H."/>
            <person name="Lapoint R."/>
            <person name="Lazzaro B.P."/>
            <person name="Lee S.J."/>
            <person name="Levesque L."/>
            <person name="Li R."/>
            <person name="Lin C.F."/>
            <person name="Lin M.F."/>
            <person name="Lindblad-Toh K."/>
            <person name="Llopart A."/>
            <person name="Long M."/>
            <person name="Low L."/>
            <person name="Lozovsky E."/>
            <person name="Lu J."/>
            <person name="Luo M."/>
            <person name="Machado C.A."/>
            <person name="Makalowski W."/>
            <person name="Marzo M."/>
            <person name="Matsuda M."/>
            <person name="Matzkin L."/>
            <person name="McAllister B."/>
            <person name="McBride C.S."/>
            <person name="McKernan B."/>
            <person name="McKernan K."/>
            <person name="Mendez-Lago M."/>
            <person name="Minx P."/>
            <person name="Mollenhauer M.U."/>
            <person name="Montooth K."/>
            <person name="Mount S.M."/>
            <person name="Mu X."/>
            <person name="Myers E."/>
            <person name="Negre B."/>
            <person name="Newfeld S."/>
            <person name="Nielsen R."/>
            <person name="Noor M.A."/>
            <person name="O'Grady P."/>
            <person name="Pachter L."/>
            <person name="Papaceit M."/>
            <person name="Parisi M.J."/>
            <person name="Parisi M."/>
            <person name="Parts L."/>
            <person name="Pedersen J.S."/>
            <person name="Pesole G."/>
            <person name="Phillippy A.M."/>
            <person name="Ponting C.P."/>
            <person name="Pop M."/>
            <person name="Porcelli D."/>
            <person name="Powell J.R."/>
            <person name="Prohaska S."/>
            <person name="Pruitt K."/>
            <person name="Puig M."/>
            <person name="Quesneville H."/>
            <person name="Ram K.R."/>
            <person name="Rand D."/>
            <person name="Rasmussen M.D."/>
            <person name="Reed L.K."/>
            <person name="Reenan R."/>
            <person name="Reily A."/>
            <person name="Remington K.A."/>
            <person name="Rieger T.T."/>
            <person name="Ritchie M.G."/>
            <person name="Robin C."/>
            <person name="Rogers Y.H."/>
            <person name="Rohde C."/>
            <person name="Rozas J."/>
            <person name="Rubenfield M.J."/>
            <person name="Ruiz A."/>
            <person name="Russo S."/>
            <person name="Salzberg S.L."/>
            <person name="Sanchez-Gracia A."/>
            <person name="Saranga D.J."/>
            <person name="Sato H."/>
            <person name="Schaeffer S.W."/>
            <person name="Schatz M.C."/>
            <person name="Schlenke T."/>
            <person name="Schwartz R."/>
            <person name="Segarra C."/>
            <person name="Singh R.S."/>
            <person name="Sirot L."/>
            <person name="Sirota M."/>
            <person name="Sisneros N.B."/>
            <person name="Smith C.D."/>
            <person name="Smith T.F."/>
            <person name="Spieth J."/>
            <person name="Stage D.E."/>
            <person name="Stark A."/>
            <person name="Stephan W."/>
            <person name="Strausberg R.L."/>
            <person name="Strempel S."/>
            <person name="Sturgill D."/>
            <person name="Sutton G."/>
            <person name="Sutton G.G."/>
            <person name="Tao W."/>
            <person name="Teichmann S."/>
            <person name="Tobari Y.N."/>
            <person name="Tomimura Y."/>
            <person name="Tsolas J.M."/>
            <person name="Valente V.L."/>
            <person name="Venter E."/>
            <person name="Venter J.C."/>
            <person name="Vicario S."/>
            <person name="Vieira F.G."/>
            <person name="Vilella A.J."/>
            <person name="Villasante A."/>
            <person name="Walenz B."/>
            <person name="Wang J."/>
            <person name="Wasserman M."/>
            <person name="Watts T."/>
            <person name="Wilson D."/>
            <person name="Wilson R.K."/>
            <person name="Wing R.A."/>
            <person name="Wolfner M.F."/>
            <person name="Wong A."/>
            <person name="Wong G.K."/>
            <person name="Wu C.I."/>
            <person name="Wu G."/>
            <person name="Yamamoto D."/>
            <person name="Yang H.P."/>
            <person name="Yang S.P."/>
            <person name="Yorke J.A."/>
            <person name="Yoshida K."/>
            <person name="Zdobnov E."/>
            <person name="Zhang P."/>
            <person name="Zhang Y."/>
            <person name="Zimin A.V."/>
            <person name="Baldwin J."/>
            <person name="Abdouelleil A."/>
            <person name="Abdulkadir J."/>
            <person name="Abebe A."/>
            <person name="Abera B."/>
            <person name="Abreu J."/>
            <person name="Acer S.C."/>
            <person name="Aftuck L."/>
            <person name="Alexander A."/>
            <person name="An P."/>
            <person name="Anderson E."/>
            <person name="Anderson S."/>
            <person name="Arachi H."/>
            <person name="Azer M."/>
            <person name="Bachantsang P."/>
            <person name="Barry A."/>
            <person name="Bayul T."/>
            <person name="Berlin A."/>
            <person name="Bessette D."/>
            <person name="Bloom T."/>
            <person name="Blye J."/>
            <person name="Boguslavskiy L."/>
            <person name="Bonnet C."/>
            <person name="Boukhgalter B."/>
            <person name="Bourzgui I."/>
            <person name="Brown A."/>
            <person name="Cahill P."/>
            <person name="Channer S."/>
            <person name="Cheshatsang Y."/>
            <person name="Chuda L."/>
            <person name="Citroen M."/>
            <person name="Collymore A."/>
            <person name="Cooke P."/>
            <person name="Costello M."/>
            <person name="D'Aco K."/>
            <person name="Daza R."/>
            <person name="De Haan G."/>
            <person name="DeGray S."/>
            <person name="DeMaso C."/>
            <person name="Dhargay N."/>
            <person name="Dooley K."/>
            <person name="Dooley E."/>
            <person name="Doricent M."/>
            <person name="Dorje P."/>
            <person name="Dorjee K."/>
            <person name="Dupes A."/>
            <person name="Elong R."/>
            <person name="Falk J."/>
            <person name="Farina A."/>
            <person name="Faro S."/>
            <person name="Ferguson D."/>
            <person name="Fisher S."/>
            <person name="Foley C.D."/>
            <person name="Franke A."/>
            <person name="Friedrich D."/>
            <person name="Gadbois L."/>
            <person name="Gearin G."/>
            <person name="Gearin C.R."/>
            <person name="Giannoukos G."/>
            <person name="Goode T."/>
            <person name="Graham J."/>
            <person name="Grandbois E."/>
            <person name="Grewal S."/>
            <person name="Gyaltsen K."/>
            <person name="Hafez N."/>
            <person name="Hagos B."/>
            <person name="Hall J."/>
            <person name="Henson C."/>
            <person name="Hollinger A."/>
            <person name="Honan T."/>
            <person name="Huard M.D."/>
            <person name="Hughes L."/>
            <person name="Hurhula B."/>
            <person name="Husby M.E."/>
            <person name="Kamat A."/>
            <person name="Kanga B."/>
            <person name="Kashin S."/>
            <person name="Khazanovich D."/>
            <person name="Kisner P."/>
            <person name="Lance K."/>
            <person name="Lara M."/>
            <person name="Lee W."/>
            <person name="Lennon N."/>
            <person name="Letendre F."/>
            <person name="LeVine R."/>
            <person name="Lipovsky A."/>
            <person name="Liu X."/>
            <person name="Liu J."/>
            <person name="Liu S."/>
            <person name="Lokyitsang T."/>
            <person name="Lokyitsang Y."/>
            <person name="Lubonja R."/>
            <person name="Lui A."/>
            <person name="MacDonald P."/>
            <person name="Magnisalis V."/>
            <person name="Maru K."/>
            <person name="Matthews C."/>
            <person name="McCusker W."/>
            <person name="McDonough S."/>
            <person name="Mehta T."/>
            <person name="Meldrim J."/>
            <person name="Meneus L."/>
            <person name="Mihai O."/>
            <person name="Mihalev A."/>
            <person name="Mihova T."/>
            <person name="Mittelman R."/>
            <person name="Mlenga V."/>
            <person name="Montmayeur A."/>
            <person name="Mulrain L."/>
            <person name="Navidi A."/>
            <person name="Naylor J."/>
            <person name="Negash T."/>
            <person name="Nguyen T."/>
            <person name="Nguyen N."/>
            <person name="Nicol R."/>
            <person name="Norbu C."/>
            <person name="Norbu N."/>
            <person name="Novod N."/>
            <person name="O'Neill B."/>
            <person name="Osman S."/>
            <person name="Markiewicz E."/>
            <person name="Oyono O.L."/>
            <person name="Patti C."/>
            <person name="Phunkhang P."/>
            <person name="Pierre F."/>
            <person name="Priest M."/>
            <person name="Raghuraman S."/>
            <person name="Rege F."/>
            <person name="Reyes R."/>
            <person name="Rise C."/>
            <person name="Rogov P."/>
            <person name="Ross K."/>
            <person name="Ryan E."/>
            <person name="Settipalli S."/>
            <person name="Shea T."/>
            <person name="Sherpa N."/>
            <person name="Shi L."/>
            <person name="Shih D."/>
            <person name="Sparrow T."/>
            <person name="Spaulding J."/>
            <person name="Stalker J."/>
            <person name="Stange-Thomann N."/>
            <person name="Stavropoulos S."/>
            <person name="Stone C."/>
            <person name="Strader C."/>
            <person name="Tesfaye S."/>
            <person name="Thomson T."/>
            <person name="Thoulutsang Y."/>
            <person name="Thoulutsang D."/>
            <person name="Topham K."/>
            <person name="Topping I."/>
            <person name="Tsamla T."/>
            <person name="Vassiliev H."/>
            <person name="Vo A."/>
            <person name="Wangchuk T."/>
            <person name="Wangdi T."/>
            <person name="Weiand M."/>
            <person name="Wilkinson J."/>
            <person name="Wilson A."/>
            <person name="Yadav S."/>
            <person name="Young G."/>
            <person name="Yu Q."/>
            <person name="Zembek L."/>
            <person name="Zhong D."/>
            <person name="Zimmer A."/>
            <person name="Zwirko Z."/>
            <person name="Jaffe D.B."/>
            <person name="Alvarez P."/>
            <person name="Brockman W."/>
            <person name="Butler J."/>
            <person name="Chin C."/>
            <person name="Gnerre S."/>
            <person name="Grabherr M."/>
            <person name="Kleber M."/>
            <person name="Mauceli E."/>
            <person name="MacCallum I."/>
        </authorList>
    </citation>
    <scope>NUCLEOTIDE SEQUENCE [LARGE SCALE GENOMIC DNA]</scope>
    <source>
        <strain evidence="10">Tucson 14024-0371.13</strain>
    </source>
</reference>
<evidence type="ECO:0000256" key="2">
    <source>
        <dbReference type="ARBA" id="ARBA00006661"/>
    </source>
</evidence>
<dbReference type="OrthoDB" id="5576441at2759"/>
<comment type="similarity">
    <text evidence="2">Belongs to the SLX4 family.</text>
</comment>
<dbReference type="Proteomes" id="UP000007801">
    <property type="component" value="Unassembled WGS sequence"/>
</dbReference>
<feature type="region of interest" description="Disordered" evidence="8">
    <location>
        <begin position="386"/>
        <end position="406"/>
    </location>
</feature>
<dbReference type="OMA" id="YSIWKAN"/>
<comment type="subcellular location">
    <subcellularLocation>
        <location evidence="1">Nucleus</location>
    </subcellularLocation>
</comment>
<feature type="compositionally biased region" description="Polar residues" evidence="8">
    <location>
        <begin position="23"/>
        <end position="36"/>
    </location>
</feature>
<gene>
    <name evidence="9" type="primary">Dana\GF10575</name>
    <name evidence="9" type="synonym">dana_GLEANR_10529</name>
    <name evidence="9" type="ORF">GF10575</name>
</gene>
<keyword evidence="6" id="KW-0539">Nucleus</keyword>
<dbReference type="GO" id="GO:0033557">
    <property type="term" value="C:Slx1-Slx4 complex"/>
    <property type="evidence" value="ECO:0007669"/>
    <property type="project" value="InterPro"/>
</dbReference>
<dbReference type="GeneID" id="6493444"/>
<dbReference type="STRING" id="7217.B3M566"/>
<evidence type="ECO:0000256" key="8">
    <source>
        <dbReference type="SAM" id="MobiDB-lite"/>
    </source>
</evidence>
<feature type="region of interest" description="Disordered" evidence="8">
    <location>
        <begin position="986"/>
        <end position="1015"/>
    </location>
</feature>
<dbReference type="FunCoup" id="B3M566">
    <property type="interactions" value="6"/>
</dbReference>
<dbReference type="eggNOG" id="ENOG502S74K">
    <property type="taxonomic scope" value="Eukaryota"/>
</dbReference>
<organism evidence="9 10">
    <name type="scientific">Drosophila ananassae</name>
    <name type="common">Fruit fly</name>
    <dbReference type="NCBI Taxonomy" id="7217"/>
    <lineage>
        <taxon>Eukaryota</taxon>
        <taxon>Metazoa</taxon>
        <taxon>Ecdysozoa</taxon>
        <taxon>Arthropoda</taxon>
        <taxon>Hexapoda</taxon>
        <taxon>Insecta</taxon>
        <taxon>Pterygota</taxon>
        <taxon>Neoptera</taxon>
        <taxon>Endopterygota</taxon>
        <taxon>Diptera</taxon>
        <taxon>Brachycera</taxon>
        <taxon>Muscomorpha</taxon>
        <taxon>Ephydroidea</taxon>
        <taxon>Drosophilidae</taxon>
        <taxon>Drosophila</taxon>
        <taxon>Sophophora</taxon>
    </lineage>
</organism>
<dbReference type="AlphaFoldDB" id="B3M566"/>
<dbReference type="InParanoid" id="B3M566"/>
<dbReference type="PANTHER" id="PTHR21541:SF3">
    <property type="entry name" value="STRUCTURE-SPECIFIC ENDONUCLEASE SUBUNIT SLX4"/>
    <property type="match status" value="1"/>
</dbReference>
<dbReference type="GO" id="GO:0006281">
    <property type="term" value="P:DNA repair"/>
    <property type="evidence" value="ECO:0007669"/>
    <property type="project" value="UniProtKB-KW"/>
</dbReference>
<dbReference type="KEGG" id="dan:6493444"/>
<feature type="region of interest" description="Disordered" evidence="8">
    <location>
        <begin position="442"/>
        <end position="469"/>
    </location>
</feature>
<evidence type="ECO:0000256" key="1">
    <source>
        <dbReference type="ARBA" id="ARBA00004123"/>
    </source>
</evidence>
<evidence type="ECO:0000313" key="10">
    <source>
        <dbReference type="Proteomes" id="UP000007801"/>
    </source>
</evidence>
<name>B3M566_DROAN</name>
<evidence type="ECO:0000256" key="5">
    <source>
        <dbReference type="ARBA" id="ARBA00023204"/>
    </source>
</evidence>
<sequence length="1163" mass="131138">MDRKTRKTNFQKLQQASGKLRSTRSTNATLSLSNFFATPEDADEEGNAPGEKAPSPLPMEIDVPSPKIKPIRASNVFEKPGPKPKKAPKLKGSASGSTRKGSSRGKKQPSISNFLRNEKIFAEVTAQHCMADNFSPDDIEMALALSKSEAEKHGCLRLNEEEEAVVDLVDGNSEASTENIRQKLQKYGFRTAAKEDYKSLDVLPVVATKGSKRSRWANKFTALTLRNPDVQQKKLEGNVSAFLAQQVRTRDLSEKELLIPPYELISSSLLNLKPHPNSHILHEPNEDAIADMGLYYVTGLMEVSYTPANHLLKNWNAIQGRDLSPERETLKNRQLKKQFDLVYTELEDHFEVQLKLEQQVGSELDELEKLVAENMIEEDSKVEDITVMDASSTSSSPLKEPPDKRPKIVQEDKENLEPETSSCAGASTQITRCTSPDLFADSDEEPTAPTFSNKSQNFEDICGGDPPILEPTSLSTEPPDVQDFSLKVYKNVSESELSPSVKELEEASQITTYEIFSSSSDEVKTVSDVTQEKNTAEDEGTIDYAAFLNQSLDDLNDLSKNLNGDITEPKDSPRDFEEDPILTVESIDNNEFCPISQEVYMKYAQMDKQASFVEDKEDRDDIFLDLEGDFHNSDNLSQLIDKVHSNSNHTQESGSFSELNFSRNSLQRSFSFSNDQSFKSPLNWKINSQAEKRELPAPSPYKFSDTSIDLTLNSDDDNEAILLSDEEINYSIWKANKSIKMQDFNEESSDSSFSSPVTKKRELPHFQTEEDLDAFLEDFPEAEKRSQSSRSPNKSALSKERAEFGILDAAQSQPFTLSQILSSSKQESPTYNDINWSEASFLDAPVKPLARKSSQFKDLLGKVTFSESQSDNDFDEFDQLVFQKPKDPIDSMPNGLDSLLTGEIKLPDLPGTPKKDSLNVPDQLEVDGNVYTVQVCQTPKPDFASLPEAQILQQLYNYGIKPLKRKQAIKMLEFIYNQTHPIMQATIPEDHHPPKRTPLVRSRSSPVIKDTPKSSTDFIKSTNEDCLTPTEPRRDIKFNDATGEELLRFSQSLPPSLCDDFEFYVLQTNVSKKTQQPLVPLHIAWHNLLCANPRLHESVLMYEPIDLQEVYLHLKQIGHRFDPKDLKSFFDRRCIIFRYDLAAPGKQAERHVRKHPKKASKKT</sequence>
<protein>
    <recommendedName>
        <fullName evidence="7">Structure-specific endonuclease subunit SLX4</fullName>
    </recommendedName>
</protein>
<dbReference type="GO" id="GO:0000712">
    <property type="term" value="P:resolution of meiotic recombination intermediates"/>
    <property type="evidence" value="ECO:0007669"/>
    <property type="project" value="TreeGrafter"/>
</dbReference>
<evidence type="ECO:0000256" key="4">
    <source>
        <dbReference type="ARBA" id="ARBA00023172"/>
    </source>
</evidence>
<keyword evidence="10" id="KW-1185">Reference proteome</keyword>
<evidence type="ECO:0000256" key="3">
    <source>
        <dbReference type="ARBA" id="ARBA00022763"/>
    </source>
</evidence>
<dbReference type="InterPro" id="IPR018574">
    <property type="entry name" value="Structure-sp_endonuc_su_Slx4"/>
</dbReference>
<dbReference type="EMBL" id="CH902618">
    <property type="protein sequence ID" value="EDV40571.1"/>
    <property type="molecule type" value="Genomic_DNA"/>
</dbReference>
<dbReference type="CTD" id="38809"/>